<dbReference type="Proteomes" id="UP001280121">
    <property type="component" value="Unassembled WGS sequence"/>
</dbReference>
<organism evidence="2 3">
    <name type="scientific">Dipteronia dyeriana</name>
    <dbReference type="NCBI Taxonomy" id="168575"/>
    <lineage>
        <taxon>Eukaryota</taxon>
        <taxon>Viridiplantae</taxon>
        <taxon>Streptophyta</taxon>
        <taxon>Embryophyta</taxon>
        <taxon>Tracheophyta</taxon>
        <taxon>Spermatophyta</taxon>
        <taxon>Magnoliopsida</taxon>
        <taxon>eudicotyledons</taxon>
        <taxon>Gunneridae</taxon>
        <taxon>Pentapetalae</taxon>
        <taxon>rosids</taxon>
        <taxon>malvids</taxon>
        <taxon>Sapindales</taxon>
        <taxon>Sapindaceae</taxon>
        <taxon>Hippocastanoideae</taxon>
        <taxon>Acereae</taxon>
        <taxon>Dipteronia</taxon>
    </lineage>
</organism>
<dbReference type="Pfam" id="PF16575">
    <property type="entry name" value="CLP1_P"/>
    <property type="match status" value="1"/>
</dbReference>
<dbReference type="AlphaFoldDB" id="A0AAD9XBM5"/>
<protein>
    <recommendedName>
        <fullName evidence="1">Clp1 P-loop domain-containing protein</fullName>
    </recommendedName>
</protein>
<dbReference type="InterPro" id="IPR027417">
    <property type="entry name" value="P-loop_NTPase"/>
</dbReference>
<keyword evidence="3" id="KW-1185">Reference proteome</keyword>
<dbReference type="InterPro" id="IPR032319">
    <property type="entry name" value="CLP1_P"/>
</dbReference>
<evidence type="ECO:0000259" key="1">
    <source>
        <dbReference type="Pfam" id="PF16575"/>
    </source>
</evidence>
<sequence>MDEFGVVDSLSVDLQPTGLQFHSPVTILHSLQIATDPGSVSTRLALVSTKQKLRAKVAYFDTDVGQLEVTAPGFLSLTMVDKPTPVGWEVTARMYMK</sequence>
<dbReference type="Gene3D" id="3.40.50.300">
    <property type="entry name" value="P-loop containing nucleotide triphosphate hydrolases"/>
    <property type="match status" value="1"/>
</dbReference>
<name>A0AAD9XBM5_9ROSI</name>
<proteinExistence type="predicted"/>
<gene>
    <name evidence="2" type="ORF">Ddye_009588</name>
</gene>
<accession>A0AAD9XBM5</accession>
<feature type="domain" description="Clp1 P-loop" evidence="1">
    <location>
        <begin position="46"/>
        <end position="86"/>
    </location>
</feature>
<dbReference type="EMBL" id="JANJYI010000003">
    <property type="protein sequence ID" value="KAK2656536.1"/>
    <property type="molecule type" value="Genomic_DNA"/>
</dbReference>
<evidence type="ECO:0000313" key="3">
    <source>
        <dbReference type="Proteomes" id="UP001280121"/>
    </source>
</evidence>
<evidence type="ECO:0000313" key="2">
    <source>
        <dbReference type="EMBL" id="KAK2656536.1"/>
    </source>
</evidence>
<comment type="caution">
    <text evidence="2">The sequence shown here is derived from an EMBL/GenBank/DDBJ whole genome shotgun (WGS) entry which is preliminary data.</text>
</comment>
<reference evidence="2" key="1">
    <citation type="journal article" date="2023" name="Plant J.">
        <title>Genome sequences and population genomics provide insights into the demographic history, inbreeding, and mutation load of two 'living fossil' tree species of Dipteronia.</title>
        <authorList>
            <person name="Feng Y."/>
            <person name="Comes H.P."/>
            <person name="Chen J."/>
            <person name="Zhu S."/>
            <person name="Lu R."/>
            <person name="Zhang X."/>
            <person name="Li P."/>
            <person name="Qiu J."/>
            <person name="Olsen K.M."/>
            <person name="Qiu Y."/>
        </authorList>
    </citation>
    <scope>NUCLEOTIDE SEQUENCE</scope>
    <source>
        <strain evidence="2">KIB01</strain>
    </source>
</reference>